<evidence type="ECO:0000256" key="2">
    <source>
        <dbReference type="ARBA" id="ARBA00006285"/>
    </source>
</evidence>
<dbReference type="WBParaSite" id="MhA1_Contig134.frz3.gene33">
    <property type="protein sequence ID" value="MhA1_Contig134.frz3.gene33"/>
    <property type="gene ID" value="MhA1_Contig134.frz3.gene33"/>
</dbReference>
<dbReference type="GO" id="GO:0004563">
    <property type="term" value="F:beta-N-acetylhexosaminidase activity"/>
    <property type="evidence" value="ECO:0007669"/>
    <property type="project" value="UniProtKB-EC"/>
</dbReference>
<dbReference type="PANTHER" id="PTHR21040:SF11">
    <property type="entry name" value="BETA-N-ACETYLHEXOSAMINIDASE"/>
    <property type="match status" value="1"/>
</dbReference>
<proteinExistence type="inferred from homology"/>
<feature type="region of interest" description="Disordered" evidence="5">
    <location>
        <begin position="1"/>
        <end position="68"/>
    </location>
</feature>
<evidence type="ECO:0000256" key="3">
    <source>
        <dbReference type="ARBA" id="ARBA00012663"/>
    </source>
</evidence>
<comment type="similarity">
    <text evidence="2">Belongs to the glycosyl hydrolase 20 family.</text>
</comment>
<dbReference type="InterPro" id="IPR038901">
    <property type="entry name" value="HEXDC-like"/>
</dbReference>
<organism evidence="7 8">
    <name type="scientific">Meloidogyne hapla</name>
    <name type="common">Root-knot nematode worm</name>
    <dbReference type="NCBI Taxonomy" id="6305"/>
    <lineage>
        <taxon>Eukaryota</taxon>
        <taxon>Metazoa</taxon>
        <taxon>Ecdysozoa</taxon>
        <taxon>Nematoda</taxon>
        <taxon>Chromadorea</taxon>
        <taxon>Rhabditida</taxon>
        <taxon>Tylenchina</taxon>
        <taxon>Tylenchomorpha</taxon>
        <taxon>Tylenchoidea</taxon>
        <taxon>Meloidogynidae</taxon>
        <taxon>Meloidogyninae</taxon>
        <taxon>Meloidogyne</taxon>
    </lineage>
</organism>
<evidence type="ECO:0000256" key="5">
    <source>
        <dbReference type="SAM" id="MobiDB-lite"/>
    </source>
</evidence>
<keyword evidence="4" id="KW-0378">Hydrolase</keyword>
<dbReference type="EC" id="3.2.1.52" evidence="3"/>
<sequence length="682" mass="78879">MDDEDMTDELTQPQKPISTLSDSNKKRKRIGQFAAILASRTRPSSDTSYKSMSCKSTEQVPTSSSTGNNTQCSIFGLSIQSDKPKDGRKCSSCMNCVNDSSDSVFSQIGRILVGMDAQSKLNNLRNSEIECKSQNEVLLAQLKAAESKIEQNKPAVKQVRVQPAKNKHPAINAIKELDQQLSDYPRLTLEGNFVPTNLWVHFDFKGAPPKPSYFISLLPLLQNMGFNGLLIEWEDMFPYKGKLFEAINGDAYSMNHVEKMLAAAKEYKFEVVPLVQTFGHLEWILKLKEFKHLRDDSLYPQVICIGSEEAWHIISDMINQVADVHKRFGMNYFHIGADEVFNFGTCNETLNLIQKLGSRDKAFSWHVSRTANFVKKQFASTTVLIWHDMIVHMSDRDQEAYNLSELLEPILWSYAEDLDIYLPYSDWIALKKFKKVWGASAFKGADGPMRFYSNPIHYIRNHESWIEQMTKVYKEFDRFQGLIISGWSRYDHLAVLCEMFPVGIPTLSMSAETILAGRSLDGHYEKTSKLLRCNAPYKPGFVYGCEFPGKRVYELVNEYSTFSQQLRKYIDTDFEFNGWLSVLTENWNYSSPMYVKKVLTYIDYYLQPLERIENELRSELNNYFYPEAVDEFILTYMSRDLELFRRREEAAQKILKQQIFQKRPFIKYPVTKKNNTKVKIEV</sequence>
<dbReference type="PANTHER" id="PTHR21040">
    <property type="entry name" value="BCDNA.GH04120"/>
    <property type="match status" value="1"/>
</dbReference>
<dbReference type="Proteomes" id="UP000095281">
    <property type="component" value="Unplaced"/>
</dbReference>
<evidence type="ECO:0000259" key="6">
    <source>
        <dbReference type="Pfam" id="PF00728"/>
    </source>
</evidence>
<feature type="compositionally biased region" description="Polar residues" evidence="5">
    <location>
        <begin position="41"/>
        <end position="68"/>
    </location>
</feature>
<feature type="compositionally biased region" description="Polar residues" evidence="5">
    <location>
        <begin position="9"/>
        <end position="22"/>
    </location>
</feature>
<dbReference type="AlphaFoldDB" id="A0A1I8B413"/>
<dbReference type="SUPFAM" id="SSF51445">
    <property type="entry name" value="(Trans)glycosidases"/>
    <property type="match status" value="1"/>
</dbReference>
<dbReference type="InterPro" id="IPR015883">
    <property type="entry name" value="Glyco_hydro_20_cat"/>
</dbReference>
<dbReference type="CDD" id="cd06565">
    <property type="entry name" value="GH20_GcnA-like"/>
    <property type="match status" value="1"/>
</dbReference>
<reference evidence="8" key="1">
    <citation type="submission" date="2016-11" db="UniProtKB">
        <authorList>
            <consortium name="WormBaseParasite"/>
        </authorList>
    </citation>
    <scope>IDENTIFICATION</scope>
</reference>
<evidence type="ECO:0000256" key="1">
    <source>
        <dbReference type="ARBA" id="ARBA00001231"/>
    </source>
</evidence>
<evidence type="ECO:0000313" key="7">
    <source>
        <dbReference type="Proteomes" id="UP000095281"/>
    </source>
</evidence>
<evidence type="ECO:0000313" key="8">
    <source>
        <dbReference type="WBParaSite" id="MhA1_Contig134.frz3.gene33"/>
    </source>
</evidence>
<protein>
    <recommendedName>
        <fullName evidence="3">beta-N-acetylhexosaminidase</fullName>
        <ecNumber evidence="3">3.2.1.52</ecNumber>
    </recommendedName>
</protein>
<dbReference type="Gene3D" id="3.20.20.80">
    <property type="entry name" value="Glycosidases"/>
    <property type="match status" value="1"/>
</dbReference>
<comment type="catalytic activity">
    <reaction evidence="1">
        <text>Hydrolysis of terminal non-reducing N-acetyl-D-hexosamine residues in N-acetyl-beta-D-hexosaminides.</text>
        <dbReference type="EC" id="3.2.1.52"/>
    </reaction>
</comment>
<dbReference type="Pfam" id="PF00728">
    <property type="entry name" value="Glyco_hydro_20"/>
    <property type="match status" value="1"/>
</dbReference>
<dbReference type="InterPro" id="IPR017853">
    <property type="entry name" value="GH"/>
</dbReference>
<dbReference type="GO" id="GO:0005975">
    <property type="term" value="P:carbohydrate metabolic process"/>
    <property type="evidence" value="ECO:0007669"/>
    <property type="project" value="InterPro"/>
</dbReference>
<accession>A0A1I8B413</accession>
<feature type="domain" description="Glycoside hydrolase family 20 catalytic" evidence="6">
    <location>
        <begin position="245"/>
        <end position="394"/>
    </location>
</feature>
<name>A0A1I8B413_MELHA</name>
<evidence type="ECO:0000256" key="4">
    <source>
        <dbReference type="ARBA" id="ARBA00022801"/>
    </source>
</evidence>
<dbReference type="OMA" id="GWLKPYN"/>
<keyword evidence="7" id="KW-1185">Reference proteome</keyword>